<organism evidence="1 2">
    <name type="scientific">Sphingobacterium deserti</name>
    <dbReference type="NCBI Taxonomy" id="1229276"/>
    <lineage>
        <taxon>Bacteria</taxon>
        <taxon>Pseudomonadati</taxon>
        <taxon>Bacteroidota</taxon>
        <taxon>Sphingobacteriia</taxon>
        <taxon>Sphingobacteriales</taxon>
        <taxon>Sphingobacteriaceae</taxon>
        <taxon>Sphingobacterium</taxon>
    </lineage>
</organism>
<dbReference type="Proteomes" id="UP000031802">
    <property type="component" value="Unassembled WGS sequence"/>
</dbReference>
<reference evidence="1 2" key="2">
    <citation type="journal article" date="2015" name="PLoS ONE">
        <title>Whole-Genome Optical Mapping and Finished Genome Sequence of Sphingobacterium deserti sp. nov., a New Species Isolated from the Western Desert of China.</title>
        <authorList>
            <person name="Teng C."/>
            <person name="Zhou Z."/>
            <person name="Molnar I."/>
            <person name="Li X."/>
            <person name="Tang R."/>
            <person name="Chen M."/>
            <person name="Wang L."/>
            <person name="Su S."/>
            <person name="Zhang W."/>
            <person name="Lin M."/>
        </authorList>
    </citation>
    <scope>NUCLEOTIDE SEQUENCE [LARGE SCALE GENOMIC DNA]</scope>
    <source>
        <strain evidence="2">ACCC05744</strain>
    </source>
</reference>
<dbReference type="RefSeq" id="WP_131555150.1">
    <property type="nucleotide sequence ID" value="NZ_JJMU01000005.1"/>
</dbReference>
<evidence type="ECO:0000313" key="1">
    <source>
        <dbReference type="EMBL" id="KGE15850.1"/>
    </source>
</evidence>
<dbReference type="PROSITE" id="PS51257">
    <property type="entry name" value="PROKAR_LIPOPROTEIN"/>
    <property type="match status" value="1"/>
</dbReference>
<gene>
    <name evidence="1" type="ORF">DI53_0403</name>
</gene>
<protein>
    <recommendedName>
        <fullName evidence="3">Lipoprotein</fullName>
    </recommendedName>
</protein>
<evidence type="ECO:0008006" key="3">
    <source>
        <dbReference type="Google" id="ProtNLM"/>
    </source>
</evidence>
<reference evidence="2" key="1">
    <citation type="submission" date="2014-04" db="EMBL/GenBank/DDBJ databases">
        <title>Whole-Genome optical mapping and complete genome sequence of Sphingobacterium deserti sp. nov., a new spaces isolated from desert in the west of China.</title>
        <authorList>
            <person name="Teng C."/>
            <person name="Zhou Z."/>
            <person name="Li X."/>
            <person name="Chen M."/>
            <person name="Lin M."/>
            <person name="Wang L."/>
            <person name="Su S."/>
            <person name="Zhang C."/>
            <person name="Zhang W."/>
        </authorList>
    </citation>
    <scope>NUCLEOTIDE SEQUENCE [LARGE SCALE GENOMIC DNA]</scope>
    <source>
        <strain evidence="2">ACCC05744</strain>
    </source>
</reference>
<name>A0A0B8TC25_9SPHI</name>
<evidence type="ECO:0000313" key="2">
    <source>
        <dbReference type="Proteomes" id="UP000031802"/>
    </source>
</evidence>
<dbReference type="STRING" id="1229276.DI53_0403"/>
<dbReference type="EMBL" id="JJMU01000005">
    <property type="protein sequence ID" value="KGE15850.1"/>
    <property type="molecule type" value="Genomic_DNA"/>
</dbReference>
<dbReference type="OrthoDB" id="5109343at2"/>
<dbReference type="AlphaFoldDB" id="A0A0B8TC25"/>
<keyword evidence="2" id="KW-1185">Reference proteome</keyword>
<proteinExistence type="predicted"/>
<comment type="caution">
    <text evidence="1">The sequence shown here is derived from an EMBL/GenBank/DDBJ whole genome shotgun (WGS) entry which is preliminary data.</text>
</comment>
<dbReference type="PATRIC" id="fig|1229276.3.peg.418"/>
<accession>A0A0B8TC25</accession>
<sequence>MKTIYILLSVFTLYIMSGCRKNNMEIPPVEFGKIDAQFGRDSYWLINDRFRKVINTQVYDGKNYEFYIELNNFGNNGFQDYRVFHRLDVNLTDIVQGKIYQFNATNSSSDRQRKSEISYEYIEAIGDKSIHKFYRPAIGRSNVSLTLDGIRGIDYRTPAIEGYLSGYLYNIADRQDSVLITVRFLTEALR</sequence>